<evidence type="ECO:0000256" key="7">
    <source>
        <dbReference type="SAM" id="Phobius"/>
    </source>
</evidence>
<dbReference type="SMART" id="SM00014">
    <property type="entry name" value="acidPPc"/>
    <property type="match status" value="1"/>
</dbReference>
<dbReference type="EMBL" id="BONE01000039">
    <property type="protein sequence ID" value="GIF75179.1"/>
    <property type="molecule type" value="Genomic_DNA"/>
</dbReference>
<evidence type="ECO:0000256" key="1">
    <source>
        <dbReference type="ARBA" id="ARBA00004651"/>
    </source>
</evidence>
<keyword evidence="6 7" id="KW-0472">Membrane</keyword>
<evidence type="ECO:0000256" key="5">
    <source>
        <dbReference type="ARBA" id="ARBA00022989"/>
    </source>
</evidence>
<comment type="subcellular location">
    <subcellularLocation>
        <location evidence="1">Cell membrane</location>
        <topology evidence="1">Multi-pass membrane protein</topology>
    </subcellularLocation>
</comment>
<dbReference type="InterPro" id="IPR036938">
    <property type="entry name" value="PAP2/HPO_sf"/>
</dbReference>
<feature type="transmembrane region" description="Helical" evidence="7">
    <location>
        <begin position="91"/>
        <end position="112"/>
    </location>
</feature>
<evidence type="ECO:0000256" key="4">
    <source>
        <dbReference type="ARBA" id="ARBA00022801"/>
    </source>
</evidence>
<evidence type="ECO:0000256" key="6">
    <source>
        <dbReference type="ARBA" id="ARBA00023136"/>
    </source>
</evidence>
<keyword evidence="2" id="KW-1003">Cell membrane</keyword>
<comment type="caution">
    <text evidence="9">The sequence shown here is derived from an EMBL/GenBank/DDBJ whole genome shotgun (WGS) entry which is preliminary data.</text>
</comment>
<keyword evidence="4" id="KW-0378">Hydrolase</keyword>
<proteinExistence type="predicted"/>
<accession>A0ABQ4CV58</accession>
<feature type="transmembrane region" description="Helical" evidence="7">
    <location>
        <begin position="161"/>
        <end position="180"/>
    </location>
</feature>
<dbReference type="PANTHER" id="PTHR14969:SF62">
    <property type="entry name" value="DECAPRENYLPHOSPHORYL-5-PHOSPHORIBOSE PHOSPHATASE RV3807C-RELATED"/>
    <property type="match status" value="1"/>
</dbReference>
<organism evidence="9 10">
    <name type="scientific">Asanoa siamensis</name>
    <dbReference type="NCBI Taxonomy" id="926357"/>
    <lineage>
        <taxon>Bacteria</taxon>
        <taxon>Bacillati</taxon>
        <taxon>Actinomycetota</taxon>
        <taxon>Actinomycetes</taxon>
        <taxon>Micromonosporales</taxon>
        <taxon>Micromonosporaceae</taxon>
        <taxon>Asanoa</taxon>
    </lineage>
</organism>
<dbReference type="Proteomes" id="UP000604117">
    <property type="component" value="Unassembled WGS sequence"/>
</dbReference>
<feature type="transmembrane region" description="Helical" evidence="7">
    <location>
        <begin position="132"/>
        <end position="149"/>
    </location>
</feature>
<dbReference type="RefSeq" id="WP_203716057.1">
    <property type="nucleotide sequence ID" value="NZ_BONE01000039.1"/>
</dbReference>
<feature type="transmembrane region" description="Helical" evidence="7">
    <location>
        <begin position="62"/>
        <end position="84"/>
    </location>
</feature>
<feature type="domain" description="Phosphatidic acid phosphatase type 2/haloperoxidase" evidence="8">
    <location>
        <begin position="91"/>
        <end position="201"/>
    </location>
</feature>
<dbReference type="PANTHER" id="PTHR14969">
    <property type="entry name" value="SPHINGOSINE-1-PHOSPHATE PHOSPHOHYDROLASE"/>
    <property type="match status" value="1"/>
</dbReference>
<evidence type="ECO:0000259" key="8">
    <source>
        <dbReference type="SMART" id="SM00014"/>
    </source>
</evidence>
<reference evidence="9 10" key="1">
    <citation type="submission" date="2021-01" db="EMBL/GenBank/DDBJ databases">
        <title>Whole genome shotgun sequence of Asanoa siamensis NBRC 107932.</title>
        <authorList>
            <person name="Komaki H."/>
            <person name="Tamura T."/>
        </authorList>
    </citation>
    <scope>NUCLEOTIDE SEQUENCE [LARGE SCALE GENOMIC DNA]</scope>
    <source>
        <strain evidence="9 10">NBRC 107932</strain>
    </source>
</reference>
<gene>
    <name evidence="9" type="ORF">Asi02nite_46970</name>
</gene>
<evidence type="ECO:0000256" key="2">
    <source>
        <dbReference type="ARBA" id="ARBA00022475"/>
    </source>
</evidence>
<evidence type="ECO:0000313" key="9">
    <source>
        <dbReference type="EMBL" id="GIF75179.1"/>
    </source>
</evidence>
<dbReference type="Gene3D" id="1.20.144.10">
    <property type="entry name" value="Phosphatidic acid phosphatase type 2/haloperoxidase"/>
    <property type="match status" value="1"/>
</dbReference>
<keyword evidence="3 7" id="KW-0812">Transmembrane</keyword>
<evidence type="ECO:0000313" key="10">
    <source>
        <dbReference type="Proteomes" id="UP000604117"/>
    </source>
</evidence>
<sequence length="211" mass="22207">MRDRPARPPAALPLAALAAFGVLLGVVAADWPPLMRWDESVSATLRDYGSVRPALVDWLRTLTGLAATVPYVAVGAAATLLFALRREARASVFCGLVTAAVPILWGLMHWTLHNPRPVDGFVVVHSSGFPSGHTSNAAAFSIALVLLVWPRAGAAIRTATCLAALAFTVFIGFTRVALLAHWPTDVLGGLLLAAAVVPVAARAVTPHRADR</sequence>
<keyword evidence="10" id="KW-1185">Reference proteome</keyword>
<feature type="transmembrane region" description="Helical" evidence="7">
    <location>
        <begin position="186"/>
        <end position="205"/>
    </location>
</feature>
<protein>
    <recommendedName>
        <fullName evidence="8">Phosphatidic acid phosphatase type 2/haloperoxidase domain-containing protein</fullName>
    </recommendedName>
</protein>
<evidence type="ECO:0000256" key="3">
    <source>
        <dbReference type="ARBA" id="ARBA00022692"/>
    </source>
</evidence>
<dbReference type="SUPFAM" id="SSF48317">
    <property type="entry name" value="Acid phosphatase/Vanadium-dependent haloperoxidase"/>
    <property type="match status" value="1"/>
</dbReference>
<dbReference type="Pfam" id="PF01569">
    <property type="entry name" value="PAP2"/>
    <property type="match status" value="1"/>
</dbReference>
<dbReference type="InterPro" id="IPR000326">
    <property type="entry name" value="PAP2/HPO"/>
</dbReference>
<keyword evidence="5 7" id="KW-1133">Transmembrane helix</keyword>
<name>A0ABQ4CV58_9ACTN</name>